<dbReference type="OrthoDB" id="3639251at2759"/>
<gene>
    <name evidence="1" type="ORF">AC579_4323</name>
</gene>
<protein>
    <submittedName>
        <fullName evidence="1">Uncharacterized protein</fullName>
    </submittedName>
</protein>
<sequence>MPPFVPPIQQTRQSFLGDLAKHIKTAYLDQKDQECLICLVPYFGYDGPMIKFSERAIILYDECIIGEDCARHWLTRPTNDCPYPGSRLCTQAGDVVIPHQGARLGVPDCCANAEFGLKLFRHDLVAAVAWLVREEGLVGQKGLEIIGVEGSWMEGVEVLDVPGVAW</sequence>
<evidence type="ECO:0000313" key="1">
    <source>
        <dbReference type="EMBL" id="KXT17049.1"/>
    </source>
</evidence>
<dbReference type="EMBL" id="LFZO01000026">
    <property type="protein sequence ID" value="KXT17049.1"/>
    <property type="molecule type" value="Genomic_DNA"/>
</dbReference>
<comment type="caution">
    <text evidence="1">The sequence shown here is derived from an EMBL/GenBank/DDBJ whole genome shotgun (WGS) entry which is preliminary data.</text>
</comment>
<evidence type="ECO:0000313" key="2">
    <source>
        <dbReference type="Proteomes" id="UP000073492"/>
    </source>
</evidence>
<organism evidence="1 2">
    <name type="scientific">Pseudocercospora musae</name>
    <dbReference type="NCBI Taxonomy" id="113226"/>
    <lineage>
        <taxon>Eukaryota</taxon>
        <taxon>Fungi</taxon>
        <taxon>Dikarya</taxon>
        <taxon>Ascomycota</taxon>
        <taxon>Pezizomycotina</taxon>
        <taxon>Dothideomycetes</taxon>
        <taxon>Dothideomycetidae</taxon>
        <taxon>Mycosphaerellales</taxon>
        <taxon>Mycosphaerellaceae</taxon>
        <taxon>Pseudocercospora</taxon>
    </lineage>
</organism>
<name>A0A139IQP2_9PEZI</name>
<dbReference type="Proteomes" id="UP000073492">
    <property type="component" value="Unassembled WGS sequence"/>
</dbReference>
<proteinExistence type="predicted"/>
<accession>A0A139IQP2</accession>
<reference evidence="1 2" key="1">
    <citation type="submission" date="2015-07" db="EMBL/GenBank/DDBJ databases">
        <title>Comparative genomics of the Sigatoka disease complex on banana suggests a link between parallel evolutionary changes in Pseudocercospora fijiensis and Pseudocercospora eumusae and increased virulence on the banana host.</title>
        <authorList>
            <person name="Chang T.-C."/>
            <person name="Salvucci A."/>
            <person name="Crous P.W."/>
            <person name="Stergiopoulos I."/>
        </authorList>
    </citation>
    <scope>NUCLEOTIDE SEQUENCE [LARGE SCALE GENOMIC DNA]</scope>
    <source>
        <strain evidence="1 2">CBS 116634</strain>
    </source>
</reference>
<keyword evidence="2" id="KW-1185">Reference proteome</keyword>
<dbReference type="AlphaFoldDB" id="A0A139IQP2"/>